<dbReference type="EMBL" id="PCYL01000037">
    <property type="protein sequence ID" value="PIR46581.1"/>
    <property type="molecule type" value="Genomic_DNA"/>
</dbReference>
<keyword evidence="4" id="KW-0547">Nucleotide-binding</keyword>
<evidence type="ECO:0000259" key="9">
    <source>
        <dbReference type="Pfam" id="PF18967"/>
    </source>
</evidence>
<keyword evidence="2" id="KW-1003">Cell membrane</keyword>
<proteinExistence type="predicted"/>
<reference evidence="10 11" key="1">
    <citation type="submission" date="2017-09" db="EMBL/GenBank/DDBJ databases">
        <title>Depth-based differentiation of microbial function through sediment-hosted aquifers and enrichment of novel symbionts in the deep terrestrial subsurface.</title>
        <authorList>
            <person name="Probst A.J."/>
            <person name="Ladd B."/>
            <person name="Jarett J.K."/>
            <person name="Geller-Mcgrath D.E."/>
            <person name="Sieber C.M."/>
            <person name="Emerson J.B."/>
            <person name="Anantharaman K."/>
            <person name="Thomas B.C."/>
            <person name="Malmstrom R."/>
            <person name="Stieglmeier M."/>
            <person name="Klingl A."/>
            <person name="Woyke T."/>
            <person name="Ryan C.M."/>
            <person name="Banfield J.F."/>
        </authorList>
    </citation>
    <scope>NUCLEOTIDE SEQUENCE [LARGE SCALE GENOMIC DNA]</scope>
    <source>
        <strain evidence="10">CG10_big_fil_rev_8_21_14_0_10_45_14</strain>
    </source>
</reference>
<feature type="domain" description="Pycsar effector protein" evidence="9">
    <location>
        <begin position="20"/>
        <end position="168"/>
    </location>
</feature>
<accession>A0A2H0RJ46</accession>
<keyword evidence="7 8" id="KW-0472">Membrane</keyword>
<evidence type="ECO:0000256" key="3">
    <source>
        <dbReference type="ARBA" id="ARBA00022692"/>
    </source>
</evidence>
<evidence type="ECO:0000313" key="11">
    <source>
        <dbReference type="Proteomes" id="UP000230833"/>
    </source>
</evidence>
<evidence type="ECO:0000256" key="4">
    <source>
        <dbReference type="ARBA" id="ARBA00022741"/>
    </source>
</evidence>
<evidence type="ECO:0000313" key="10">
    <source>
        <dbReference type="EMBL" id="PIR46581.1"/>
    </source>
</evidence>
<keyword evidence="3 8" id="KW-0812">Transmembrane</keyword>
<gene>
    <name evidence="10" type="ORF">COV07_03560</name>
</gene>
<evidence type="ECO:0000256" key="2">
    <source>
        <dbReference type="ARBA" id="ARBA00022475"/>
    </source>
</evidence>
<feature type="transmembrane region" description="Helical" evidence="8">
    <location>
        <begin position="61"/>
        <end position="81"/>
    </location>
</feature>
<dbReference type="AlphaFoldDB" id="A0A2H0RJ46"/>
<dbReference type="InterPro" id="IPR043760">
    <property type="entry name" value="PycTM_dom"/>
</dbReference>
<evidence type="ECO:0000256" key="1">
    <source>
        <dbReference type="ARBA" id="ARBA00004236"/>
    </source>
</evidence>
<dbReference type="Proteomes" id="UP000230833">
    <property type="component" value="Unassembled WGS sequence"/>
</dbReference>
<evidence type="ECO:0000256" key="6">
    <source>
        <dbReference type="ARBA" id="ARBA00023118"/>
    </source>
</evidence>
<evidence type="ECO:0000256" key="8">
    <source>
        <dbReference type="SAM" id="Phobius"/>
    </source>
</evidence>
<comment type="subcellular location">
    <subcellularLocation>
        <location evidence="1">Cell membrane</location>
    </subcellularLocation>
</comment>
<keyword evidence="6" id="KW-0051">Antiviral defense</keyword>
<comment type="caution">
    <text evidence="10">The sequence shown here is derived from an EMBL/GenBank/DDBJ whole genome shotgun (WGS) entry which is preliminary data.</text>
</comment>
<name>A0A2H0RJ46_9BACT</name>
<sequence>MAIIGEYDPKKDLGSTVRFLASILEKTDAFVRHIDAQVNILVGLSSAIFLLSVREVDLSDLSSLTLVIFSGLAVIIALFAVHPPKFMRKQHQSESLFYNKKITSFPNAQDYADAVNKLVGDSDAIVREYSGEIYNSYKYYYRPKRKLFVWSRNSLLLGVILSYLLLFLGF</sequence>
<evidence type="ECO:0000256" key="5">
    <source>
        <dbReference type="ARBA" id="ARBA00022989"/>
    </source>
</evidence>
<dbReference type="Pfam" id="PF18967">
    <property type="entry name" value="PycTM"/>
    <property type="match status" value="1"/>
</dbReference>
<evidence type="ECO:0000256" key="7">
    <source>
        <dbReference type="ARBA" id="ARBA00023136"/>
    </source>
</evidence>
<keyword evidence="5 8" id="KW-1133">Transmembrane helix</keyword>
<organism evidence="10 11">
    <name type="scientific">Candidatus Vogelbacteria bacterium CG10_big_fil_rev_8_21_14_0_10_45_14</name>
    <dbReference type="NCBI Taxonomy" id="1975042"/>
    <lineage>
        <taxon>Bacteria</taxon>
        <taxon>Candidatus Vogeliibacteriota</taxon>
    </lineage>
</organism>
<protein>
    <recommendedName>
        <fullName evidence="9">Pycsar effector protein domain-containing protein</fullName>
    </recommendedName>
</protein>
<feature type="transmembrane region" description="Helical" evidence="8">
    <location>
        <begin position="147"/>
        <end position="168"/>
    </location>
</feature>